<comment type="similarity">
    <text evidence="2 10">Belongs to the ketopantoate reductase family.</text>
</comment>
<dbReference type="EMBL" id="CP029347">
    <property type="protein sequence ID" value="AWL12447.1"/>
    <property type="molecule type" value="Genomic_DNA"/>
</dbReference>
<dbReference type="Gene3D" id="1.10.1040.10">
    <property type="entry name" value="N-(1-d-carboxylethyl)-l-norvaline Dehydrogenase, domain 2"/>
    <property type="match status" value="1"/>
</dbReference>
<dbReference type="GO" id="GO:0005737">
    <property type="term" value="C:cytoplasm"/>
    <property type="evidence" value="ECO:0007669"/>
    <property type="project" value="TreeGrafter"/>
</dbReference>
<dbReference type="InterPro" id="IPR050838">
    <property type="entry name" value="Ketopantoate_reductase"/>
</dbReference>
<dbReference type="InterPro" id="IPR003710">
    <property type="entry name" value="ApbA"/>
</dbReference>
<protein>
    <recommendedName>
        <fullName evidence="4 10">2-dehydropantoate 2-reductase</fullName>
        <ecNumber evidence="3 10">1.1.1.169</ecNumber>
    </recommendedName>
    <alternativeName>
        <fullName evidence="8 10">Ketopantoate reductase</fullName>
    </alternativeName>
</protein>
<dbReference type="SUPFAM" id="SSF48179">
    <property type="entry name" value="6-phosphogluconate dehydrogenase C-terminal domain-like"/>
    <property type="match status" value="1"/>
</dbReference>
<feature type="domain" description="Ketopantoate reductase N-terminal" evidence="11">
    <location>
        <begin position="3"/>
        <end position="139"/>
    </location>
</feature>
<feature type="domain" description="Ketopantoate reductase C-terminal" evidence="12">
    <location>
        <begin position="169"/>
        <end position="289"/>
    </location>
</feature>
<proteinExistence type="inferred from homology"/>
<dbReference type="GO" id="GO:0015940">
    <property type="term" value="P:pantothenate biosynthetic process"/>
    <property type="evidence" value="ECO:0007669"/>
    <property type="project" value="UniProtKB-UniPathway"/>
</dbReference>
<dbReference type="InterPro" id="IPR036291">
    <property type="entry name" value="NAD(P)-bd_dom_sf"/>
</dbReference>
<dbReference type="Pfam" id="PF08546">
    <property type="entry name" value="ApbA_C"/>
    <property type="match status" value="1"/>
</dbReference>
<evidence type="ECO:0000256" key="3">
    <source>
        <dbReference type="ARBA" id="ARBA00013014"/>
    </source>
</evidence>
<dbReference type="InterPro" id="IPR013328">
    <property type="entry name" value="6PGD_dom2"/>
</dbReference>
<dbReference type="RefSeq" id="WP_109340018.1">
    <property type="nucleotide sequence ID" value="NZ_CP029347.1"/>
</dbReference>
<evidence type="ECO:0000256" key="9">
    <source>
        <dbReference type="ARBA" id="ARBA00048793"/>
    </source>
</evidence>
<dbReference type="Pfam" id="PF02558">
    <property type="entry name" value="ApbA"/>
    <property type="match status" value="1"/>
</dbReference>
<evidence type="ECO:0000256" key="5">
    <source>
        <dbReference type="ARBA" id="ARBA00022655"/>
    </source>
</evidence>
<keyword evidence="5 10" id="KW-0566">Pantothenate biosynthesis</keyword>
<gene>
    <name evidence="13" type="ORF">HMF8227_01977</name>
</gene>
<dbReference type="FunFam" id="1.10.1040.10:FF:000017">
    <property type="entry name" value="2-dehydropantoate 2-reductase"/>
    <property type="match status" value="1"/>
</dbReference>
<dbReference type="AlphaFoldDB" id="A0A2S2E659"/>
<comment type="catalytic activity">
    <reaction evidence="9 10">
        <text>(R)-pantoate + NADP(+) = 2-dehydropantoate + NADPH + H(+)</text>
        <dbReference type="Rhea" id="RHEA:16233"/>
        <dbReference type="ChEBI" id="CHEBI:11561"/>
        <dbReference type="ChEBI" id="CHEBI:15378"/>
        <dbReference type="ChEBI" id="CHEBI:15980"/>
        <dbReference type="ChEBI" id="CHEBI:57783"/>
        <dbReference type="ChEBI" id="CHEBI:58349"/>
        <dbReference type="EC" id="1.1.1.169"/>
    </reaction>
</comment>
<comment type="pathway">
    <text evidence="1 10">Cofactor biosynthesis; (R)-pantothenate biosynthesis; (R)-pantoate from 3-methyl-2-oxobutanoate: step 2/2.</text>
</comment>
<evidence type="ECO:0000256" key="10">
    <source>
        <dbReference type="RuleBase" id="RU362068"/>
    </source>
</evidence>
<dbReference type="InterPro" id="IPR008927">
    <property type="entry name" value="6-PGluconate_DH-like_C_sf"/>
</dbReference>
<evidence type="ECO:0000313" key="13">
    <source>
        <dbReference type="EMBL" id="AWL12447.1"/>
    </source>
</evidence>
<evidence type="ECO:0000259" key="11">
    <source>
        <dbReference type="Pfam" id="PF02558"/>
    </source>
</evidence>
<dbReference type="NCBIfam" id="TIGR00745">
    <property type="entry name" value="apbA_panE"/>
    <property type="match status" value="1"/>
</dbReference>
<organism evidence="13 14">
    <name type="scientific">Saliniradius amylolyticus</name>
    <dbReference type="NCBI Taxonomy" id="2183582"/>
    <lineage>
        <taxon>Bacteria</taxon>
        <taxon>Pseudomonadati</taxon>
        <taxon>Pseudomonadota</taxon>
        <taxon>Gammaproteobacteria</taxon>
        <taxon>Alteromonadales</taxon>
        <taxon>Alteromonadaceae</taxon>
        <taxon>Saliniradius</taxon>
    </lineage>
</organism>
<evidence type="ECO:0000256" key="4">
    <source>
        <dbReference type="ARBA" id="ARBA00019465"/>
    </source>
</evidence>
<name>A0A2S2E659_9ALTE</name>
<dbReference type="UniPathway" id="UPA00028">
    <property type="reaction ID" value="UER00004"/>
</dbReference>
<dbReference type="GO" id="GO:0008677">
    <property type="term" value="F:2-dehydropantoate 2-reductase activity"/>
    <property type="evidence" value="ECO:0007669"/>
    <property type="project" value="UniProtKB-EC"/>
</dbReference>
<sequence length="293" mass="32938">MRVLIAGQGAIGSVLAYRCELHGLDYRVLPRRQKQSIEFQPLDAACLRLPSAQQNPASLRGDELLLLPLKAYQVQSMLEQVSPYLSTQTLVLLHNGLGVLEKARHLAPECSFIQGITRLAAYKQQHRVTQTAQGDTHLSWVSEVNQSREQKVHAVLEELLSPVYWHQDLSEALWRKLVVNSVINPLTALHQVRNGQLSQPQYQAQIQTLIDEARALMQGLGIRGHEDLERAVAEVIEQTSDNYSSMYQDLMQQRPTEIDYINGYLCQEGQRLGIATPEHQAVLEAIHAQQAAT</sequence>
<evidence type="ECO:0000259" key="12">
    <source>
        <dbReference type="Pfam" id="PF08546"/>
    </source>
</evidence>
<dbReference type="Gene3D" id="3.40.50.720">
    <property type="entry name" value="NAD(P)-binding Rossmann-like Domain"/>
    <property type="match status" value="1"/>
</dbReference>
<dbReference type="GO" id="GO:0050661">
    <property type="term" value="F:NADP binding"/>
    <property type="evidence" value="ECO:0007669"/>
    <property type="project" value="TreeGrafter"/>
</dbReference>
<dbReference type="Proteomes" id="UP000245728">
    <property type="component" value="Chromosome"/>
</dbReference>
<evidence type="ECO:0000256" key="2">
    <source>
        <dbReference type="ARBA" id="ARBA00007870"/>
    </source>
</evidence>
<keyword evidence="7 10" id="KW-0560">Oxidoreductase</keyword>
<evidence type="ECO:0000256" key="8">
    <source>
        <dbReference type="ARBA" id="ARBA00032024"/>
    </source>
</evidence>
<dbReference type="PANTHER" id="PTHR43765">
    <property type="entry name" value="2-DEHYDROPANTOATE 2-REDUCTASE-RELATED"/>
    <property type="match status" value="1"/>
</dbReference>
<keyword evidence="6 10" id="KW-0521">NADP</keyword>
<dbReference type="PANTHER" id="PTHR43765:SF2">
    <property type="entry name" value="2-DEHYDROPANTOATE 2-REDUCTASE"/>
    <property type="match status" value="1"/>
</dbReference>
<comment type="function">
    <text evidence="10">Catalyzes the NADPH-dependent reduction of ketopantoate into pantoic acid.</text>
</comment>
<dbReference type="InterPro" id="IPR013752">
    <property type="entry name" value="KPA_reductase"/>
</dbReference>
<evidence type="ECO:0000313" key="14">
    <source>
        <dbReference type="Proteomes" id="UP000245728"/>
    </source>
</evidence>
<accession>A0A2S2E659</accession>
<evidence type="ECO:0000256" key="7">
    <source>
        <dbReference type="ARBA" id="ARBA00023002"/>
    </source>
</evidence>
<evidence type="ECO:0000256" key="1">
    <source>
        <dbReference type="ARBA" id="ARBA00004994"/>
    </source>
</evidence>
<keyword evidence="14" id="KW-1185">Reference proteome</keyword>
<dbReference type="EC" id="1.1.1.169" evidence="3 10"/>
<reference evidence="13 14" key="1">
    <citation type="submission" date="2018-05" db="EMBL/GenBank/DDBJ databases">
        <title>Salinimonas sp. HMF8227 Genome sequencing and assembly.</title>
        <authorList>
            <person name="Kang H."/>
            <person name="Kang J."/>
            <person name="Cha I."/>
            <person name="Kim H."/>
            <person name="Joh K."/>
        </authorList>
    </citation>
    <scope>NUCLEOTIDE SEQUENCE [LARGE SCALE GENOMIC DNA]</scope>
    <source>
        <strain evidence="13 14">HMF8227</strain>
    </source>
</reference>
<dbReference type="InterPro" id="IPR013332">
    <property type="entry name" value="KPR_N"/>
</dbReference>
<evidence type="ECO:0000256" key="6">
    <source>
        <dbReference type="ARBA" id="ARBA00022857"/>
    </source>
</evidence>
<dbReference type="SUPFAM" id="SSF51735">
    <property type="entry name" value="NAD(P)-binding Rossmann-fold domains"/>
    <property type="match status" value="1"/>
</dbReference>
<dbReference type="KEGG" id="salh:HMF8227_01977"/>
<dbReference type="OrthoDB" id="6530772at2"/>